<reference evidence="4" key="1">
    <citation type="journal article" date="2023" name="G3 (Bethesda)">
        <title>A reference genome for the long-term kleptoplast-retaining sea slug Elysia crispata morphotype clarki.</title>
        <authorList>
            <person name="Eastman K.E."/>
            <person name="Pendleton A.L."/>
            <person name="Shaikh M.A."/>
            <person name="Suttiyut T."/>
            <person name="Ogas R."/>
            <person name="Tomko P."/>
            <person name="Gavelis G."/>
            <person name="Widhalm J.R."/>
            <person name="Wisecaver J.H."/>
        </authorList>
    </citation>
    <scope>NUCLEOTIDE SEQUENCE</scope>
    <source>
        <strain evidence="4">ECLA1</strain>
    </source>
</reference>
<name>A0AAE0ZXJ8_9GAST</name>
<comment type="caution">
    <text evidence="4">The sequence shown here is derived from an EMBL/GenBank/DDBJ whole genome shotgun (WGS) entry which is preliminary data.</text>
</comment>
<keyword evidence="1" id="KW-0677">Repeat</keyword>
<dbReference type="PROSITE" id="PS00018">
    <property type="entry name" value="EF_HAND_1"/>
    <property type="match status" value="1"/>
</dbReference>
<dbReference type="PROSITE" id="PS50222">
    <property type="entry name" value="EF_HAND_2"/>
    <property type="match status" value="2"/>
</dbReference>
<feature type="domain" description="EF-hand" evidence="3">
    <location>
        <begin position="82"/>
        <end position="114"/>
    </location>
</feature>
<organism evidence="4 5">
    <name type="scientific">Elysia crispata</name>
    <name type="common">lettuce slug</name>
    <dbReference type="NCBI Taxonomy" id="231223"/>
    <lineage>
        <taxon>Eukaryota</taxon>
        <taxon>Metazoa</taxon>
        <taxon>Spiralia</taxon>
        <taxon>Lophotrochozoa</taxon>
        <taxon>Mollusca</taxon>
        <taxon>Gastropoda</taxon>
        <taxon>Heterobranchia</taxon>
        <taxon>Euthyneura</taxon>
        <taxon>Panpulmonata</taxon>
        <taxon>Sacoglossa</taxon>
        <taxon>Placobranchoidea</taxon>
        <taxon>Plakobranchidae</taxon>
        <taxon>Elysia</taxon>
    </lineage>
</organism>
<sequence>MRSLPNTPQPLYFPWPVSEEDPTSIARLFHEVFTELAAVLKDKDQESCYKEMFRILDDTRKGFLTCDDVRTILRSVQTQVQMSDQELDDVLDDIDKNKDGRVDFAEFYKFMLKE</sequence>
<evidence type="ECO:0000256" key="1">
    <source>
        <dbReference type="ARBA" id="ARBA00022737"/>
    </source>
</evidence>
<dbReference type="EMBL" id="JAWDGP010003068">
    <property type="protein sequence ID" value="KAK3777519.1"/>
    <property type="molecule type" value="Genomic_DNA"/>
</dbReference>
<dbReference type="Proteomes" id="UP001283361">
    <property type="component" value="Unassembled WGS sequence"/>
</dbReference>
<dbReference type="SMART" id="SM00054">
    <property type="entry name" value="EFh"/>
    <property type="match status" value="2"/>
</dbReference>
<dbReference type="Gene3D" id="1.10.238.10">
    <property type="entry name" value="EF-hand"/>
    <property type="match status" value="1"/>
</dbReference>
<proteinExistence type="predicted"/>
<dbReference type="AlphaFoldDB" id="A0AAE0ZXJ8"/>
<dbReference type="GO" id="GO:0005509">
    <property type="term" value="F:calcium ion binding"/>
    <property type="evidence" value="ECO:0007669"/>
    <property type="project" value="InterPro"/>
</dbReference>
<dbReference type="CDD" id="cd00051">
    <property type="entry name" value="EFh"/>
    <property type="match status" value="1"/>
</dbReference>
<dbReference type="InterPro" id="IPR011992">
    <property type="entry name" value="EF-hand-dom_pair"/>
</dbReference>
<dbReference type="SUPFAM" id="SSF47473">
    <property type="entry name" value="EF-hand"/>
    <property type="match status" value="1"/>
</dbReference>
<dbReference type="InterPro" id="IPR018247">
    <property type="entry name" value="EF_Hand_1_Ca_BS"/>
</dbReference>
<accession>A0AAE0ZXJ8</accession>
<protein>
    <recommendedName>
        <fullName evidence="3">EF-hand domain-containing protein</fullName>
    </recommendedName>
</protein>
<evidence type="ECO:0000313" key="4">
    <source>
        <dbReference type="EMBL" id="KAK3777519.1"/>
    </source>
</evidence>
<dbReference type="Pfam" id="PF13499">
    <property type="entry name" value="EF-hand_7"/>
    <property type="match status" value="1"/>
</dbReference>
<gene>
    <name evidence="4" type="ORF">RRG08_044809</name>
</gene>
<evidence type="ECO:0000313" key="5">
    <source>
        <dbReference type="Proteomes" id="UP001283361"/>
    </source>
</evidence>
<dbReference type="InterPro" id="IPR002048">
    <property type="entry name" value="EF_hand_dom"/>
</dbReference>
<evidence type="ECO:0000259" key="3">
    <source>
        <dbReference type="PROSITE" id="PS50222"/>
    </source>
</evidence>
<keyword evidence="5" id="KW-1185">Reference proteome</keyword>
<dbReference type="FunFam" id="1.10.238.10:FF:000003">
    <property type="entry name" value="Calmodulin A"/>
    <property type="match status" value="1"/>
</dbReference>
<keyword evidence="2" id="KW-0106">Calcium</keyword>
<feature type="domain" description="EF-hand" evidence="3">
    <location>
        <begin position="44"/>
        <end position="79"/>
    </location>
</feature>
<evidence type="ECO:0000256" key="2">
    <source>
        <dbReference type="ARBA" id="ARBA00022837"/>
    </source>
</evidence>